<comment type="caution">
    <text evidence="1">The sequence shown here is derived from an EMBL/GenBank/DDBJ whole genome shotgun (WGS) entry which is preliminary data.</text>
</comment>
<gene>
    <name evidence="1" type="ORF">OWV82_006249</name>
</gene>
<accession>A0ACC1YGZ3</accession>
<dbReference type="EMBL" id="CM051396">
    <property type="protein sequence ID" value="KAJ4722808.1"/>
    <property type="molecule type" value="Genomic_DNA"/>
</dbReference>
<keyword evidence="2" id="KW-1185">Reference proteome</keyword>
<evidence type="ECO:0000313" key="1">
    <source>
        <dbReference type="EMBL" id="KAJ4722808.1"/>
    </source>
</evidence>
<dbReference type="Proteomes" id="UP001164539">
    <property type="component" value="Chromosome 3"/>
</dbReference>
<proteinExistence type="predicted"/>
<name>A0ACC1YGZ3_MELAZ</name>
<protein>
    <submittedName>
        <fullName evidence="1">3-isopropylmalate dehydratase large subunit-like</fullName>
    </submittedName>
</protein>
<sequence>MEFVGTTVESLNMEERMTLCNMVVEAGGKNGVVPADSATFKCLETSVAYEPVYSDKQASFLTEYRFDVSKLEPLVAKPRSADNRALARECKDVNIDRVYIGSCTGGKTEDFLAAANVFLASGRKVKVPTFLVPATQKVWMDLYTLRVPGSGGKTCSQIFEEAGCDTLASPTCGACMGGPKDTYARVCVSTTNRNFPGRMGHKEGQIYLASPYTAAASALTDTIVFEYNNQFHNVKQVTDQDFQSCNATSAIAVYTTGSDSITLKTPGHYYFLCGFPGHCEAGQKLDIMVAPGSLSPSPRPSAGSSSHNSPHPDDQIQRNSASSLQILSFKLWLALVSIAIFVVVEEAEDKDRQFFNIILATTYEKHTEQCHLLDTVSCSSQQLCNYTYGYGGSQLTKGVLATEKITFGSTSGNPTVLDDIVFGCGHNNTGGFNENEMGLVGLGGRNLSLTSQICSRLGTNKFSYCSVPFRTNPNITSKIHFGSGSEVSGDDVVSTPIVPKDDPTYHFVTLEGISVGNKFIQQARSIPPPLDGVLCFSMLPVDADVGIYGNFAQSNYFIGYDLDKQIVSFKPADCTKQ</sequence>
<reference evidence="1 2" key="1">
    <citation type="journal article" date="2023" name="Science">
        <title>Complex scaffold remodeling in plant triterpene biosynthesis.</title>
        <authorList>
            <person name="De La Pena R."/>
            <person name="Hodgson H."/>
            <person name="Liu J.C."/>
            <person name="Stephenson M.J."/>
            <person name="Martin A.C."/>
            <person name="Owen C."/>
            <person name="Harkess A."/>
            <person name="Leebens-Mack J."/>
            <person name="Jimenez L.E."/>
            <person name="Osbourn A."/>
            <person name="Sattely E.S."/>
        </authorList>
    </citation>
    <scope>NUCLEOTIDE SEQUENCE [LARGE SCALE GENOMIC DNA]</scope>
    <source>
        <strain evidence="2">cv. JPN11</strain>
        <tissue evidence="1">Leaf</tissue>
    </source>
</reference>
<evidence type="ECO:0000313" key="2">
    <source>
        <dbReference type="Proteomes" id="UP001164539"/>
    </source>
</evidence>
<organism evidence="1 2">
    <name type="scientific">Melia azedarach</name>
    <name type="common">Chinaberry tree</name>
    <dbReference type="NCBI Taxonomy" id="155640"/>
    <lineage>
        <taxon>Eukaryota</taxon>
        <taxon>Viridiplantae</taxon>
        <taxon>Streptophyta</taxon>
        <taxon>Embryophyta</taxon>
        <taxon>Tracheophyta</taxon>
        <taxon>Spermatophyta</taxon>
        <taxon>Magnoliopsida</taxon>
        <taxon>eudicotyledons</taxon>
        <taxon>Gunneridae</taxon>
        <taxon>Pentapetalae</taxon>
        <taxon>rosids</taxon>
        <taxon>malvids</taxon>
        <taxon>Sapindales</taxon>
        <taxon>Meliaceae</taxon>
        <taxon>Melia</taxon>
    </lineage>
</organism>